<gene>
    <name evidence="1" type="ORF">SUNI508_05831</name>
</gene>
<evidence type="ECO:0000313" key="1">
    <source>
        <dbReference type="EMBL" id="KAK9421293.1"/>
    </source>
</evidence>
<comment type="caution">
    <text evidence="1">The sequence shown here is derived from an EMBL/GenBank/DDBJ whole genome shotgun (WGS) entry which is preliminary data.</text>
</comment>
<organism evidence="1 2">
    <name type="scientific">Seiridium unicorne</name>
    <dbReference type="NCBI Taxonomy" id="138068"/>
    <lineage>
        <taxon>Eukaryota</taxon>
        <taxon>Fungi</taxon>
        <taxon>Dikarya</taxon>
        <taxon>Ascomycota</taxon>
        <taxon>Pezizomycotina</taxon>
        <taxon>Sordariomycetes</taxon>
        <taxon>Xylariomycetidae</taxon>
        <taxon>Amphisphaeriales</taxon>
        <taxon>Sporocadaceae</taxon>
        <taxon>Seiridium</taxon>
    </lineage>
</organism>
<dbReference type="EMBL" id="JARVKF010000190">
    <property type="protein sequence ID" value="KAK9421293.1"/>
    <property type="molecule type" value="Genomic_DNA"/>
</dbReference>
<protein>
    <submittedName>
        <fullName evidence="1">Uncharacterized protein</fullName>
    </submittedName>
</protein>
<name>A0ABR2V301_9PEZI</name>
<reference evidence="1 2" key="1">
    <citation type="journal article" date="2024" name="J. Plant Pathol.">
        <title>Sequence and assembly of the genome of Seiridium unicorne, isolate CBS 538.82, causal agent of cypress canker disease.</title>
        <authorList>
            <person name="Scali E."/>
            <person name="Rocca G.D."/>
            <person name="Danti R."/>
            <person name="Garbelotto M."/>
            <person name="Barberini S."/>
            <person name="Baroncelli R."/>
            <person name="Emiliani G."/>
        </authorList>
    </citation>
    <scope>NUCLEOTIDE SEQUENCE [LARGE SCALE GENOMIC DNA]</scope>
    <source>
        <strain evidence="1 2">BM-138-508</strain>
    </source>
</reference>
<accession>A0ABR2V301</accession>
<keyword evidence="2" id="KW-1185">Reference proteome</keyword>
<evidence type="ECO:0000313" key="2">
    <source>
        <dbReference type="Proteomes" id="UP001408356"/>
    </source>
</evidence>
<proteinExistence type="predicted"/>
<sequence length="302" mass="33705">MNLCLTPIATTTFLREEARYGRSRLQNYEAIIRKSTWESNASWYWKTCTGVSTSFPICLGILYKLFIGGQSFTPITLGDPLYNDAWGLYSPPGLTTLGIAAGLFPLFNATVPFFDATTNSSIHIDLGSQVPAPGTAIDPPFPRQFPQVYGFNIVMLQADRVAFLDAPTPDWVIRVQQELAPNDSWTVSANVLGTVTQVNNSIEEHRGVKLNEEDSFWDYYTNSDFNDYYISPFPKTPTSPVHCVNLYSGGDAIAFLTNDKRPPGHHDQTWFFMGITNCNDINSTFSDAATMLSTSRRNCWGE</sequence>
<dbReference type="Proteomes" id="UP001408356">
    <property type="component" value="Unassembled WGS sequence"/>
</dbReference>